<accession>A0A0M0BUK7</accession>
<dbReference type="Proteomes" id="UP000054016">
    <property type="component" value="Unassembled WGS sequence"/>
</dbReference>
<dbReference type="AlphaFoldDB" id="A0A0M0BUK7"/>
<name>A0A0M0BUK7_9ARCH</name>
<proteinExistence type="predicted"/>
<dbReference type="InterPro" id="IPR036390">
    <property type="entry name" value="WH_DNA-bd_sf"/>
</dbReference>
<dbReference type="EMBL" id="LFWV01000011">
    <property type="protein sequence ID" value="KON32124.1"/>
    <property type="molecule type" value="Genomic_DNA"/>
</dbReference>
<gene>
    <name evidence="1" type="ORF">AC478_01230</name>
</gene>
<evidence type="ECO:0000313" key="1">
    <source>
        <dbReference type="EMBL" id="KON32124.1"/>
    </source>
</evidence>
<dbReference type="SUPFAM" id="SSF46785">
    <property type="entry name" value="Winged helix' DNA-binding domain"/>
    <property type="match status" value="1"/>
</dbReference>
<comment type="caution">
    <text evidence="1">The sequence shown here is derived from an EMBL/GenBank/DDBJ whole genome shotgun (WGS) entry which is preliminary data.</text>
</comment>
<sequence length="134" mass="15048">MPKRNDLEQKALHFVINTGSKGVLQSELWRELDASSREGSRVAIKLEEKGLIRREKELQGGRWTYRLFPKRMPASIESIADCPCLLCKDNARCDPTTTISPKDCAKLTEWIVSLGESDPDALGDDSFAQSLDPR</sequence>
<organism evidence="1 2">
    <name type="scientific">miscellaneous Crenarchaeota group-1 archaeon SG8-32-3</name>
    <dbReference type="NCBI Taxonomy" id="1685125"/>
    <lineage>
        <taxon>Archaea</taxon>
        <taxon>Candidatus Bathyarchaeota</taxon>
        <taxon>MCG-1</taxon>
    </lineage>
</organism>
<reference evidence="2" key="1">
    <citation type="submission" date="2015-06" db="EMBL/GenBank/DDBJ databases">
        <title>New insights into the roles of widespread benthic archaea in carbon and nitrogen cycling.</title>
        <authorList>
            <person name="Lazar C.S."/>
            <person name="Baker B.J."/>
            <person name="Seitz K.W."/>
            <person name="Hyde A.S."/>
            <person name="Dick G.J."/>
            <person name="Hinrichs K.-U."/>
            <person name="Teske A.P."/>
        </authorList>
    </citation>
    <scope>NUCLEOTIDE SEQUENCE [LARGE SCALE GENOMIC DNA]</scope>
</reference>
<evidence type="ECO:0000313" key="2">
    <source>
        <dbReference type="Proteomes" id="UP000054016"/>
    </source>
</evidence>
<evidence type="ECO:0008006" key="3">
    <source>
        <dbReference type="Google" id="ProtNLM"/>
    </source>
</evidence>
<protein>
    <recommendedName>
        <fullName evidence="3">Transcriptional regulator</fullName>
    </recommendedName>
</protein>